<evidence type="ECO:0008006" key="6">
    <source>
        <dbReference type="Google" id="ProtNLM"/>
    </source>
</evidence>
<evidence type="ECO:0000313" key="4">
    <source>
        <dbReference type="Proteomes" id="UP001058016"/>
    </source>
</evidence>
<dbReference type="EMBL" id="CP071249">
    <property type="protein sequence ID" value="UUF04866.1"/>
    <property type="molecule type" value="Genomic_DNA"/>
</dbReference>
<dbReference type="EMBL" id="CP071250">
    <property type="protein sequence ID" value="UUF08409.1"/>
    <property type="molecule type" value="Genomic_DNA"/>
</dbReference>
<evidence type="ECO:0000256" key="1">
    <source>
        <dbReference type="SAM" id="Phobius"/>
    </source>
</evidence>
<dbReference type="AlphaFoldDB" id="A0A9Q9CL56"/>
<dbReference type="Proteomes" id="UP001058016">
    <property type="component" value="Chromosome"/>
</dbReference>
<evidence type="ECO:0000313" key="5">
    <source>
        <dbReference type="Proteomes" id="UP001058072"/>
    </source>
</evidence>
<evidence type="ECO:0000313" key="3">
    <source>
        <dbReference type="EMBL" id="UUF08409.1"/>
    </source>
</evidence>
<reference evidence="3 4" key="1">
    <citation type="submission" date="2021-03" db="EMBL/GenBank/DDBJ databases">
        <title>Comparative Genomics and Metabolomics in the genus Turicibacter.</title>
        <authorList>
            <person name="Maki J."/>
            <person name="Looft T."/>
        </authorList>
    </citation>
    <scope>NUCLEOTIDE SEQUENCE</scope>
    <source>
        <strain evidence="3">ISU324</strain>
        <strain evidence="2 4">MMM721</strain>
    </source>
</reference>
<feature type="transmembrane region" description="Helical" evidence="1">
    <location>
        <begin position="81"/>
        <end position="99"/>
    </location>
</feature>
<feature type="transmembrane region" description="Helical" evidence="1">
    <location>
        <begin position="32"/>
        <end position="52"/>
    </location>
</feature>
<keyword evidence="1" id="KW-1133">Transmembrane helix</keyword>
<keyword evidence="1" id="KW-0812">Transmembrane</keyword>
<proteinExistence type="predicted"/>
<gene>
    <name evidence="2" type="ORF">J0J69_06795</name>
    <name evidence="3" type="ORF">J0J70_12710</name>
</gene>
<keyword evidence="1" id="KW-0472">Membrane</keyword>
<sequence length="105" mass="11914">MKKLLVLLGIGILLFYISPVFFKMIGIETLGLMVIALLVLYPLYSLVAGFIVPKWRLVFPLCIGLLFIPAIYLFYNESAWVYPIRYTMIAYLGAGLSYINRVGDN</sequence>
<organism evidence="3 5">
    <name type="scientific">Turicibacter bilis</name>
    <dbReference type="NCBI Taxonomy" id="2735723"/>
    <lineage>
        <taxon>Bacteria</taxon>
        <taxon>Bacillati</taxon>
        <taxon>Bacillota</taxon>
        <taxon>Erysipelotrichia</taxon>
        <taxon>Erysipelotrichales</taxon>
        <taxon>Turicibacteraceae</taxon>
        <taxon>Turicibacter</taxon>
    </lineage>
</organism>
<dbReference type="RefSeq" id="WP_055244071.1">
    <property type="nucleotide sequence ID" value="NZ_CP071249.1"/>
</dbReference>
<dbReference type="Proteomes" id="UP001058072">
    <property type="component" value="Chromosome"/>
</dbReference>
<evidence type="ECO:0000313" key="2">
    <source>
        <dbReference type="EMBL" id="UUF04866.1"/>
    </source>
</evidence>
<feature type="transmembrane region" description="Helical" evidence="1">
    <location>
        <begin position="57"/>
        <end position="75"/>
    </location>
</feature>
<keyword evidence="4" id="KW-1185">Reference proteome</keyword>
<accession>A0A9Q9CL56</accession>
<protein>
    <recommendedName>
        <fullName evidence="6">Exosortase</fullName>
    </recommendedName>
</protein>
<name>A0A9Q9CL56_9FIRM</name>